<feature type="binding site" evidence="3">
    <location>
        <begin position="217"/>
        <end position="218"/>
    </location>
    <ligand>
        <name>substrate</name>
    </ligand>
</feature>
<dbReference type="GO" id="GO:0005829">
    <property type="term" value="C:cytosol"/>
    <property type="evidence" value="ECO:0007669"/>
    <property type="project" value="TreeGrafter"/>
</dbReference>
<feature type="binding site" evidence="3">
    <location>
        <position position="11"/>
    </location>
    <ligand>
        <name>substrate</name>
    </ligand>
</feature>
<protein>
    <recommendedName>
        <fullName evidence="3">Diaminopimelate epimerase</fullName>
        <shortName evidence="3">DAP epimerase</shortName>
        <ecNumber evidence="3">5.1.1.7</ecNumber>
    </recommendedName>
    <alternativeName>
        <fullName evidence="3">PLP-independent amino acid racemase</fullName>
    </alternativeName>
</protein>
<dbReference type="Gene3D" id="3.10.310.10">
    <property type="entry name" value="Diaminopimelate Epimerase, Chain A, domain 1"/>
    <property type="match status" value="2"/>
</dbReference>
<comment type="pathway">
    <text evidence="3">Amino-acid biosynthesis; L-lysine biosynthesis via DAP pathway; DL-2,6-diaminopimelate from LL-2,6-diaminopimelate: step 1/1.</text>
</comment>
<evidence type="ECO:0000256" key="3">
    <source>
        <dbReference type="HAMAP-Rule" id="MF_00197"/>
    </source>
</evidence>
<dbReference type="EMBL" id="AP025739">
    <property type="protein sequence ID" value="BDI33858.1"/>
    <property type="molecule type" value="Genomic_DNA"/>
</dbReference>
<feature type="binding site" evidence="3">
    <location>
        <position position="65"/>
    </location>
    <ligand>
        <name>substrate</name>
    </ligand>
</feature>
<keyword evidence="5" id="KW-1185">Reference proteome</keyword>
<name>A0A402CZU0_9BACT</name>
<proteinExistence type="inferred from homology"/>
<gene>
    <name evidence="4" type="primary">dapF_2</name>
    <name evidence="3" type="synonym">dapF</name>
    <name evidence="4" type="ORF">CCAX7_59090</name>
</gene>
<comment type="caution">
    <text evidence="3">Lacks conserved residue(s) required for the propagation of feature annotation.</text>
</comment>
<evidence type="ECO:0000313" key="5">
    <source>
        <dbReference type="Proteomes" id="UP000287394"/>
    </source>
</evidence>
<dbReference type="EC" id="5.1.1.7" evidence="3"/>
<dbReference type="Pfam" id="PF01678">
    <property type="entry name" value="DAP_epimerase"/>
    <property type="match status" value="2"/>
</dbReference>
<evidence type="ECO:0000256" key="2">
    <source>
        <dbReference type="ARBA" id="ARBA00023235"/>
    </source>
</evidence>
<accession>A0A402CZU0</accession>
<comment type="catalytic activity">
    <reaction evidence="3">
        <text>(2S,6S)-2,6-diaminopimelate = meso-2,6-diaminopimelate</text>
        <dbReference type="Rhea" id="RHEA:15393"/>
        <dbReference type="ChEBI" id="CHEBI:57609"/>
        <dbReference type="ChEBI" id="CHEBI:57791"/>
        <dbReference type="EC" id="5.1.1.7"/>
    </reaction>
</comment>
<organism evidence="4 5">
    <name type="scientific">Capsulimonas corticalis</name>
    <dbReference type="NCBI Taxonomy" id="2219043"/>
    <lineage>
        <taxon>Bacteria</taxon>
        <taxon>Bacillati</taxon>
        <taxon>Armatimonadota</taxon>
        <taxon>Armatimonadia</taxon>
        <taxon>Capsulimonadales</taxon>
        <taxon>Capsulimonadaceae</taxon>
        <taxon>Capsulimonas</taxon>
    </lineage>
</organism>
<keyword evidence="3" id="KW-0963">Cytoplasm</keyword>
<dbReference type="RefSeq" id="WP_119322813.1">
    <property type="nucleotide sequence ID" value="NZ_AP025739.1"/>
</dbReference>
<keyword evidence="2 3" id="KW-0413">Isomerase</keyword>
<dbReference type="HAMAP" id="MF_00197">
    <property type="entry name" value="DAP_epimerase"/>
    <property type="match status" value="1"/>
</dbReference>
<dbReference type="PANTHER" id="PTHR31689:SF0">
    <property type="entry name" value="DIAMINOPIMELATE EPIMERASE"/>
    <property type="match status" value="1"/>
</dbReference>
<dbReference type="Proteomes" id="UP000287394">
    <property type="component" value="Chromosome"/>
</dbReference>
<dbReference type="GO" id="GO:0008837">
    <property type="term" value="F:diaminopimelate epimerase activity"/>
    <property type="evidence" value="ECO:0007669"/>
    <property type="project" value="UniProtKB-UniRule"/>
</dbReference>
<dbReference type="InterPro" id="IPR001653">
    <property type="entry name" value="DAP_epimerase_DapF"/>
</dbReference>
<comment type="similarity">
    <text evidence="1 3">Belongs to the diaminopimelate epimerase family.</text>
</comment>
<dbReference type="OrthoDB" id="9793775at2"/>
<dbReference type="SUPFAM" id="SSF54506">
    <property type="entry name" value="Diaminopimelate epimerase-like"/>
    <property type="match status" value="2"/>
</dbReference>
<comment type="subcellular location">
    <subcellularLocation>
        <location evidence="3">Cytoplasm</location>
    </subcellularLocation>
</comment>
<dbReference type="GO" id="GO:0009089">
    <property type="term" value="P:lysine biosynthetic process via diaminopimelate"/>
    <property type="evidence" value="ECO:0007669"/>
    <property type="project" value="UniProtKB-UniRule"/>
</dbReference>
<keyword evidence="3" id="KW-0457">Lysine biosynthesis</keyword>
<feature type="active site" description="Proton acceptor" evidence="3">
    <location>
        <position position="226"/>
    </location>
</feature>
<reference evidence="4 5" key="1">
    <citation type="journal article" date="2019" name="Int. J. Syst. Evol. Microbiol.">
        <title>Capsulimonas corticalis gen. nov., sp. nov., an aerobic capsulated bacterium, of a novel bacterial order, Capsulimonadales ord. nov., of the class Armatimonadia of the phylum Armatimonadetes.</title>
        <authorList>
            <person name="Li J."/>
            <person name="Kudo C."/>
            <person name="Tonouchi A."/>
        </authorList>
    </citation>
    <scope>NUCLEOTIDE SEQUENCE [LARGE SCALE GENOMIC DNA]</scope>
    <source>
        <strain evidence="4 5">AX-7</strain>
    </source>
</reference>
<feature type="binding site" evidence="3">
    <location>
        <begin position="74"/>
        <end position="75"/>
    </location>
    <ligand>
        <name>substrate</name>
    </ligand>
</feature>
<feature type="binding site" evidence="3">
    <location>
        <begin position="227"/>
        <end position="228"/>
    </location>
    <ligand>
        <name>substrate</name>
    </ligand>
</feature>
<keyword evidence="3" id="KW-0028">Amino-acid biosynthesis</keyword>
<comment type="subunit">
    <text evidence="3">Homodimer.</text>
</comment>
<evidence type="ECO:0000256" key="1">
    <source>
        <dbReference type="ARBA" id="ARBA00010219"/>
    </source>
</evidence>
<feature type="active site" description="Proton donor" evidence="3">
    <location>
        <position position="73"/>
    </location>
</feature>
<dbReference type="PANTHER" id="PTHR31689">
    <property type="entry name" value="DIAMINOPIMELATE EPIMERASE, CHLOROPLASTIC"/>
    <property type="match status" value="1"/>
</dbReference>
<dbReference type="AlphaFoldDB" id="A0A402CZU0"/>
<feature type="site" description="Could be important to modulate the pK values of the two catalytic cysteine residues" evidence="3">
    <location>
        <position position="168"/>
    </location>
</feature>
<feature type="site" description="Could be important to modulate the pK values of the two catalytic cysteine residues" evidence="3">
    <location>
        <position position="217"/>
    </location>
</feature>
<comment type="function">
    <text evidence="3">Catalyzes the stereoinversion of LL-2,6-diaminopimelate (L,L-DAP) to meso-diaminopimelate (meso-DAP), a precursor of L-lysine and an essential component of the bacterial peptidoglycan.</text>
</comment>
<sequence length="287" mass="30583">MRFTKMQGVGNDFVVIDASAFPQDGDLAALSLQVCERRFGIGADGLLVVGQSNSKATPVTMRMFNPDGSEDMCGNGLRCAGLWAFARGWTAGEREFSVATKEGVRNVRVLESDAEARHGQLTVDMGLPRFASEEIPFCGPTGAPVRNFPLTIDGETFSIHSVNTGSTHTVIFGDEADDARFTRFSPIIEEHPLFPERTSVQWAVPNGDCAIEVRIWERGVGETLGCGTGACAVAVAAKRQGVVPMDAESIDIRSKGGVLRIAWAGEGAAIAMTGPADVVFEGEITID</sequence>
<dbReference type="KEGG" id="ccot:CCAX7_59090"/>
<dbReference type="NCBIfam" id="TIGR00652">
    <property type="entry name" value="DapF"/>
    <property type="match status" value="1"/>
</dbReference>
<evidence type="ECO:0000313" key="4">
    <source>
        <dbReference type="EMBL" id="BDI33858.1"/>
    </source>
</evidence>